<feature type="region of interest" description="Disordered" evidence="1">
    <location>
        <begin position="315"/>
        <end position="341"/>
    </location>
</feature>
<dbReference type="EMBL" id="LKEA01000005">
    <property type="protein sequence ID" value="ROW09013.1"/>
    <property type="molecule type" value="Genomic_DNA"/>
</dbReference>
<evidence type="ECO:0000313" key="2">
    <source>
        <dbReference type="EMBL" id="ROW09013.1"/>
    </source>
</evidence>
<dbReference type="AlphaFoldDB" id="A0A423WZW2"/>
<proteinExistence type="predicted"/>
<feature type="compositionally biased region" description="Polar residues" evidence="1">
    <location>
        <begin position="10"/>
        <end position="35"/>
    </location>
</feature>
<feature type="region of interest" description="Disordered" evidence="1">
    <location>
        <begin position="1"/>
        <end position="51"/>
    </location>
</feature>
<feature type="region of interest" description="Disordered" evidence="1">
    <location>
        <begin position="379"/>
        <end position="465"/>
    </location>
</feature>
<feature type="compositionally biased region" description="Polar residues" evidence="1">
    <location>
        <begin position="133"/>
        <end position="149"/>
    </location>
</feature>
<feature type="compositionally biased region" description="Low complexity" evidence="1">
    <location>
        <begin position="119"/>
        <end position="132"/>
    </location>
</feature>
<feature type="compositionally biased region" description="Polar residues" evidence="1">
    <location>
        <begin position="71"/>
        <end position="80"/>
    </location>
</feature>
<feature type="compositionally biased region" description="Acidic residues" evidence="1">
    <location>
        <begin position="433"/>
        <end position="457"/>
    </location>
</feature>
<protein>
    <submittedName>
        <fullName evidence="2">Uncharacterized protein</fullName>
    </submittedName>
</protein>
<gene>
    <name evidence="2" type="ORF">VMCG_02685</name>
</gene>
<feature type="compositionally biased region" description="Polar residues" evidence="1">
    <location>
        <begin position="332"/>
        <end position="341"/>
    </location>
</feature>
<organism evidence="2 3">
    <name type="scientific">Cytospora schulzeri</name>
    <dbReference type="NCBI Taxonomy" id="448051"/>
    <lineage>
        <taxon>Eukaryota</taxon>
        <taxon>Fungi</taxon>
        <taxon>Dikarya</taxon>
        <taxon>Ascomycota</taxon>
        <taxon>Pezizomycotina</taxon>
        <taxon>Sordariomycetes</taxon>
        <taxon>Sordariomycetidae</taxon>
        <taxon>Diaporthales</taxon>
        <taxon>Cytosporaceae</taxon>
        <taxon>Cytospora</taxon>
    </lineage>
</organism>
<feature type="region of interest" description="Disordered" evidence="1">
    <location>
        <begin position="64"/>
        <end position="161"/>
    </location>
</feature>
<evidence type="ECO:0000313" key="3">
    <source>
        <dbReference type="Proteomes" id="UP000283895"/>
    </source>
</evidence>
<name>A0A423WZW2_9PEZI</name>
<dbReference type="Proteomes" id="UP000283895">
    <property type="component" value="Unassembled WGS sequence"/>
</dbReference>
<sequence length="465" mass="50110">MLAAHKDQENLVSIHQANAVTKNQNQGSTRSTLQPKTPGARFPKTPLRIPLNDENAVRAMGGKSLLANKPNGDQAQQQWVTPADPRTGRAVLGDKTTNAKAHVSQQTLGKTPANTTTVSRPKSSAPKPESSKLQILQDTSFDPLSSEPDTNAPPPEPLPYESDVWPAGVLTLDAIRPENRLNGHYEHYHNRRDENGMTRLDREMKAAQEKRFREADAQIRKDLDEGFKWDLGLLDSPKKTPQVIPARDLGPVEKRPIRPSGIAKAPLTINSRRAAQALGMTSKLPTAPAIQRRPLATRRSPSANAAAVSKLPSFMRPTLSKPRPVTGVPRAQPSSTAGIAASRSTLGYTKGRTASSAIHVAGQQARGTPDAPARVLTPTASIASGNSDATVTPASYAKDHPVARPEFVSIFDEPPKDNSEDDDDIACSLFGDDVVDDDDAADLLDEGGDEDEDDDESESRMDLTP</sequence>
<feature type="compositionally biased region" description="Polar residues" evidence="1">
    <location>
        <begin position="379"/>
        <end position="393"/>
    </location>
</feature>
<reference evidence="2 3" key="1">
    <citation type="submission" date="2015-09" db="EMBL/GenBank/DDBJ databases">
        <title>Host preference determinants of Valsa canker pathogens revealed by comparative genomics.</title>
        <authorList>
            <person name="Yin Z."/>
            <person name="Huang L."/>
        </authorList>
    </citation>
    <scope>NUCLEOTIDE SEQUENCE [LARGE SCALE GENOMIC DNA]</scope>
    <source>
        <strain evidence="2 3">03-1</strain>
    </source>
</reference>
<comment type="caution">
    <text evidence="2">The sequence shown here is derived from an EMBL/GenBank/DDBJ whole genome shotgun (WGS) entry which is preliminary data.</text>
</comment>
<dbReference type="OrthoDB" id="5327145at2759"/>
<accession>A0A423WZW2</accession>
<feature type="compositionally biased region" description="Polar residues" evidence="1">
    <location>
        <begin position="95"/>
        <end position="118"/>
    </location>
</feature>
<evidence type="ECO:0000256" key="1">
    <source>
        <dbReference type="SAM" id="MobiDB-lite"/>
    </source>
</evidence>
<keyword evidence="3" id="KW-1185">Reference proteome</keyword>